<sequence length="66" mass="7377">MVFKKGLADTLIKSSLSNGFTLFGTLLAGKRDLVTFGVPRFTYEKPLPSYTNLDTLLEIFNPIHPM</sequence>
<dbReference type="EMBL" id="BAOS01000005">
    <property type="protein sequence ID" value="GAX60002.1"/>
    <property type="molecule type" value="Genomic_DNA"/>
</dbReference>
<dbReference type="AlphaFoldDB" id="A0A286TVU1"/>
<dbReference type="Proteomes" id="UP000218542">
    <property type="component" value="Unassembled WGS sequence"/>
</dbReference>
<accession>A0A286TVU1</accession>
<keyword evidence="2" id="KW-1185">Reference proteome</keyword>
<evidence type="ECO:0000313" key="1">
    <source>
        <dbReference type="EMBL" id="GAX60002.1"/>
    </source>
</evidence>
<evidence type="ECO:0000313" key="2">
    <source>
        <dbReference type="Proteomes" id="UP000218542"/>
    </source>
</evidence>
<organism evidence="1 2">
    <name type="scientific">Candidatus Scalindua japonica</name>
    <dbReference type="NCBI Taxonomy" id="1284222"/>
    <lineage>
        <taxon>Bacteria</taxon>
        <taxon>Pseudomonadati</taxon>
        <taxon>Planctomycetota</taxon>
        <taxon>Candidatus Brocadiia</taxon>
        <taxon>Candidatus Brocadiales</taxon>
        <taxon>Candidatus Scalinduaceae</taxon>
        <taxon>Candidatus Scalindua</taxon>
    </lineage>
</organism>
<protein>
    <submittedName>
        <fullName evidence="1">Sapermine/spermidine synthase</fullName>
    </submittedName>
</protein>
<reference evidence="2" key="1">
    <citation type="journal article" date="2017" name="Environ. Microbiol. Rep.">
        <title>Genetic Diversity of Marine Anaerobic Ammonium-Oxidizing Bacteria as Revealed by Genomic and Proteomic Analyses of 'Candidatus Scalindua japonica'.</title>
        <authorList>
            <person name="Oshiki M."/>
            <person name="Mizuto K."/>
            <person name="Kimura Z."/>
            <person name="Kindaichi T."/>
            <person name="Satoh H."/>
            <person name="Okabe S."/>
        </authorList>
    </citation>
    <scope>NUCLEOTIDE SEQUENCE [LARGE SCALE GENOMIC DNA]</scope>
    <source>
        <strain evidence="2">husup-a2</strain>
    </source>
</reference>
<gene>
    <name evidence="1" type="ORF">SCALIN_C05_0087</name>
</gene>
<proteinExistence type="predicted"/>
<name>A0A286TVU1_9BACT</name>
<comment type="caution">
    <text evidence="1">The sequence shown here is derived from an EMBL/GenBank/DDBJ whole genome shotgun (WGS) entry which is preliminary data.</text>
</comment>